<dbReference type="EMBL" id="CAJVPW010078497">
    <property type="protein sequence ID" value="CAG8799690.1"/>
    <property type="molecule type" value="Genomic_DNA"/>
</dbReference>
<organism evidence="1 2">
    <name type="scientific">Cetraspora pellucida</name>
    <dbReference type="NCBI Taxonomy" id="1433469"/>
    <lineage>
        <taxon>Eukaryota</taxon>
        <taxon>Fungi</taxon>
        <taxon>Fungi incertae sedis</taxon>
        <taxon>Mucoromycota</taxon>
        <taxon>Glomeromycotina</taxon>
        <taxon>Glomeromycetes</taxon>
        <taxon>Diversisporales</taxon>
        <taxon>Gigasporaceae</taxon>
        <taxon>Cetraspora</taxon>
    </lineage>
</organism>
<protein>
    <submittedName>
        <fullName evidence="1">4471_t:CDS:1</fullName>
    </submittedName>
</protein>
<accession>A0ACA9RP25</accession>
<comment type="caution">
    <text evidence="1">The sequence shown here is derived from an EMBL/GenBank/DDBJ whole genome shotgun (WGS) entry which is preliminary data.</text>
</comment>
<sequence length="121" mass="14059">MDDRIRKETATTAITVTSKVVVVLSFWRRSNKKIVPRVRPTSSLRELVTNFSYSVKGALHTTNEYKRIYLMIIIINNFFFILGMKRTDRTSFEIETNASFLQILIGTVECELVMFDEKTLT</sequence>
<reference evidence="1" key="1">
    <citation type="submission" date="2021-06" db="EMBL/GenBank/DDBJ databases">
        <authorList>
            <person name="Kallberg Y."/>
            <person name="Tangrot J."/>
            <person name="Rosling A."/>
        </authorList>
    </citation>
    <scope>NUCLEOTIDE SEQUENCE</scope>
    <source>
        <strain evidence="1">28 12/20/2015</strain>
    </source>
</reference>
<evidence type="ECO:0000313" key="1">
    <source>
        <dbReference type="EMBL" id="CAG8799690.1"/>
    </source>
</evidence>
<dbReference type="Proteomes" id="UP000789366">
    <property type="component" value="Unassembled WGS sequence"/>
</dbReference>
<name>A0ACA9RP25_9GLOM</name>
<gene>
    <name evidence="1" type="ORF">SPELUC_LOCUS17954</name>
</gene>
<feature type="non-terminal residue" evidence="1">
    <location>
        <position position="121"/>
    </location>
</feature>
<evidence type="ECO:0000313" key="2">
    <source>
        <dbReference type="Proteomes" id="UP000789366"/>
    </source>
</evidence>
<keyword evidence="2" id="KW-1185">Reference proteome</keyword>
<proteinExistence type="predicted"/>